<evidence type="ECO:0000313" key="2">
    <source>
        <dbReference type="EMBL" id="KAH0898852.1"/>
    </source>
</evidence>
<sequence>MSTHTLQARGWRSTVALSERTEAHRECRPGAKSKHIVSYARGTKVIGKADGEAHQHPGTSMSQKVLPQNLRVPGG</sequence>
<accession>A0ABQ8B2Y2</accession>
<feature type="compositionally biased region" description="Polar residues" evidence="1">
    <location>
        <begin position="57"/>
        <end position="66"/>
    </location>
</feature>
<reference evidence="2 3" key="1">
    <citation type="submission" date="2021-05" db="EMBL/GenBank/DDBJ databases">
        <title>Genome Assembly of Synthetic Allotetraploid Brassica napus Reveals Homoeologous Exchanges between Subgenomes.</title>
        <authorList>
            <person name="Davis J.T."/>
        </authorList>
    </citation>
    <scope>NUCLEOTIDE SEQUENCE [LARGE SCALE GENOMIC DNA]</scope>
    <source>
        <strain evidence="3">cv. Da-Ae</strain>
        <tissue evidence="2">Seedling</tissue>
    </source>
</reference>
<evidence type="ECO:0000313" key="3">
    <source>
        <dbReference type="Proteomes" id="UP000824890"/>
    </source>
</evidence>
<evidence type="ECO:0000256" key="1">
    <source>
        <dbReference type="SAM" id="MobiDB-lite"/>
    </source>
</evidence>
<dbReference type="Proteomes" id="UP000824890">
    <property type="component" value="Unassembled WGS sequence"/>
</dbReference>
<organism evidence="2 3">
    <name type="scientific">Brassica napus</name>
    <name type="common">Rape</name>
    <dbReference type="NCBI Taxonomy" id="3708"/>
    <lineage>
        <taxon>Eukaryota</taxon>
        <taxon>Viridiplantae</taxon>
        <taxon>Streptophyta</taxon>
        <taxon>Embryophyta</taxon>
        <taxon>Tracheophyta</taxon>
        <taxon>Spermatophyta</taxon>
        <taxon>Magnoliopsida</taxon>
        <taxon>eudicotyledons</taxon>
        <taxon>Gunneridae</taxon>
        <taxon>Pentapetalae</taxon>
        <taxon>rosids</taxon>
        <taxon>malvids</taxon>
        <taxon>Brassicales</taxon>
        <taxon>Brassicaceae</taxon>
        <taxon>Brassiceae</taxon>
        <taxon>Brassica</taxon>
    </lineage>
</organism>
<gene>
    <name evidence="2" type="ORF">HID58_048420</name>
</gene>
<name>A0ABQ8B2Y2_BRANA</name>
<comment type="caution">
    <text evidence="2">The sequence shown here is derived from an EMBL/GenBank/DDBJ whole genome shotgun (WGS) entry which is preliminary data.</text>
</comment>
<proteinExistence type="predicted"/>
<dbReference type="EMBL" id="JAGKQM010000012">
    <property type="protein sequence ID" value="KAH0898852.1"/>
    <property type="molecule type" value="Genomic_DNA"/>
</dbReference>
<protein>
    <submittedName>
        <fullName evidence="2">Uncharacterized protein</fullName>
    </submittedName>
</protein>
<feature type="region of interest" description="Disordered" evidence="1">
    <location>
        <begin position="50"/>
        <end position="75"/>
    </location>
</feature>
<keyword evidence="3" id="KW-1185">Reference proteome</keyword>